<protein>
    <submittedName>
        <fullName evidence="1">DUF3592 domain-containing protein</fullName>
    </submittedName>
</protein>
<keyword evidence="2" id="KW-1185">Reference proteome</keyword>
<proteinExistence type="predicted"/>
<evidence type="ECO:0000313" key="2">
    <source>
        <dbReference type="Proteomes" id="UP001432251"/>
    </source>
</evidence>
<organism evidence="1 2">
    <name type="scientific">Streptomyces citrinus</name>
    <dbReference type="NCBI Taxonomy" id="3118173"/>
    <lineage>
        <taxon>Bacteria</taxon>
        <taxon>Bacillati</taxon>
        <taxon>Actinomycetota</taxon>
        <taxon>Actinomycetes</taxon>
        <taxon>Kitasatosporales</taxon>
        <taxon>Streptomycetaceae</taxon>
        <taxon>Streptomyces</taxon>
    </lineage>
</organism>
<evidence type="ECO:0000313" key="1">
    <source>
        <dbReference type="EMBL" id="WWQ65548.1"/>
    </source>
</evidence>
<accession>A0ACD5AI62</accession>
<gene>
    <name evidence="1" type="ORF">V2W30_20970</name>
</gene>
<sequence length="120" mass="12944">MAAFALAVLYAAVRIFRRGRALRTRGIRVSAACVNEDNSSKGGTFLQVQFPVEDRELVTSVGPFSFPPARRGESLTVVYDPQDPTNIETPEQMSSGKLAIGFMGFACVLLALAALMFITA</sequence>
<dbReference type="EMBL" id="CP146022">
    <property type="protein sequence ID" value="WWQ65548.1"/>
    <property type="molecule type" value="Genomic_DNA"/>
</dbReference>
<dbReference type="Proteomes" id="UP001432251">
    <property type="component" value="Chromosome"/>
</dbReference>
<name>A0ACD5AI62_9ACTN</name>
<reference evidence="1" key="1">
    <citation type="journal article" date="2025" name="Int. J. Syst. Evol. Microbiol.">
        <title>Streptomyces citrinus sp. nov., with yellow diffusible pigment.</title>
        <authorList>
            <person name="He Y."/>
            <person name="Yang E."/>
            <person name="Xu J."/>
            <person name="Sun Y."/>
            <person name="Sun L."/>
        </authorList>
    </citation>
    <scope>NUCLEOTIDE SEQUENCE</scope>
    <source>
        <strain evidence="1">Q6</strain>
    </source>
</reference>